<evidence type="ECO:0000256" key="2">
    <source>
        <dbReference type="SAM" id="Phobius"/>
    </source>
</evidence>
<sequence>MTRKSLVKIPRLECLAFAVTILLAVSDVGAEAGSNGRTPETSGVVGGVSKANCYDNRNKGVKCTKKKAIIVGSVISSLFVILGLLLLYATFSERRKKCKVTSTTEESEPLSNGAGASSDCEKGTTNASMKDNHEDNDDSMHLDKPDEAPVSRTSSITSNLSSYNRTLDLTLTHEPVKPSDPDRAPLARP</sequence>
<feature type="signal peptide" evidence="3">
    <location>
        <begin position="1"/>
        <end position="30"/>
    </location>
</feature>
<accession>A0A9P6L626</accession>
<evidence type="ECO:0000313" key="5">
    <source>
        <dbReference type="Proteomes" id="UP000736335"/>
    </source>
</evidence>
<keyword evidence="2" id="KW-0472">Membrane</keyword>
<keyword evidence="2" id="KW-0812">Transmembrane</keyword>
<protein>
    <submittedName>
        <fullName evidence="4">Uncharacterized protein</fullName>
    </submittedName>
</protein>
<dbReference type="AlphaFoldDB" id="A0A9P6L626"/>
<reference evidence="4" key="2">
    <citation type="submission" date="2020-11" db="EMBL/GenBank/DDBJ databases">
        <authorList>
            <consortium name="DOE Joint Genome Institute"/>
            <person name="Kuo A."/>
            <person name="Miyauchi S."/>
            <person name="Kiss E."/>
            <person name="Drula E."/>
            <person name="Kohler A."/>
            <person name="Sanchez-Garcia M."/>
            <person name="Andreopoulos B."/>
            <person name="Barry K.W."/>
            <person name="Bonito G."/>
            <person name="Buee M."/>
            <person name="Carver A."/>
            <person name="Chen C."/>
            <person name="Cichocki N."/>
            <person name="Clum A."/>
            <person name="Culley D."/>
            <person name="Crous P.W."/>
            <person name="Fauchery L."/>
            <person name="Girlanda M."/>
            <person name="Hayes R."/>
            <person name="Keri Z."/>
            <person name="Labutti K."/>
            <person name="Lipzen A."/>
            <person name="Lombard V."/>
            <person name="Magnuson J."/>
            <person name="Maillard F."/>
            <person name="Morin E."/>
            <person name="Murat C."/>
            <person name="Nolan M."/>
            <person name="Ohm R."/>
            <person name="Pangilinan J."/>
            <person name="Pereira M."/>
            <person name="Perotto S."/>
            <person name="Peter M."/>
            <person name="Riley R."/>
            <person name="Sitrit Y."/>
            <person name="Stielow B."/>
            <person name="Szollosi G."/>
            <person name="Zifcakova L."/>
            <person name="Stursova M."/>
            <person name="Spatafora J.W."/>
            <person name="Tedersoo L."/>
            <person name="Vaario L.-M."/>
            <person name="Yamada A."/>
            <person name="Yan M."/>
            <person name="Wang P."/>
            <person name="Xu J."/>
            <person name="Bruns T."/>
            <person name="Baldrian P."/>
            <person name="Vilgalys R."/>
            <person name="Henrissat B."/>
            <person name="Grigoriev I.V."/>
            <person name="Hibbett D."/>
            <person name="Nagy L.G."/>
            <person name="Martin F.M."/>
        </authorList>
    </citation>
    <scope>NUCLEOTIDE SEQUENCE</scope>
    <source>
        <strain evidence="4">UH-Tt-Lm1</strain>
    </source>
</reference>
<comment type="caution">
    <text evidence="4">The sequence shown here is derived from an EMBL/GenBank/DDBJ whole genome shotgun (WGS) entry which is preliminary data.</text>
</comment>
<feature type="compositionally biased region" description="Basic and acidic residues" evidence="1">
    <location>
        <begin position="130"/>
        <end position="149"/>
    </location>
</feature>
<reference evidence="4" key="1">
    <citation type="journal article" date="2020" name="Nat. Commun.">
        <title>Large-scale genome sequencing of mycorrhizal fungi provides insights into the early evolution of symbiotic traits.</title>
        <authorList>
            <person name="Miyauchi S."/>
            <person name="Kiss E."/>
            <person name="Kuo A."/>
            <person name="Drula E."/>
            <person name="Kohler A."/>
            <person name="Sanchez-Garcia M."/>
            <person name="Morin E."/>
            <person name="Andreopoulos B."/>
            <person name="Barry K.W."/>
            <person name="Bonito G."/>
            <person name="Buee M."/>
            <person name="Carver A."/>
            <person name="Chen C."/>
            <person name="Cichocki N."/>
            <person name="Clum A."/>
            <person name="Culley D."/>
            <person name="Crous P.W."/>
            <person name="Fauchery L."/>
            <person name="Girlanda M."/>
            <person name="Hayes R.D."/>
            <person name="Keri Z."/>
            <person name="LaButti K."/>
            <person name="Lipzen A."/>
            <person name="Lombard V."/>
            <person name="Magnuson J."/>
            <person name="Maillard F."/>
            <person name="Murat C."/>
            <person name="Nolan M."/>
            <person name="Ohm R.A."/>
            <person name="Pangilinan J."/>
            <person name="Pereira M.F."/>
            <person name="Perotto S."/>
            <person name="Peter M."/>
            <person name="Pfister S."/>
            <person name="Riley R."/>
            <person name="Sitrit Y."/>
            <person name="Stielow J.B."/>
            <person name="Szollosi G."/>
            <person name="Zifcakova L."/>
            <person name="Stursova M."/>
            <person name="Spatafora J.W."/>
            <person name="Tedersoo L."/>
            <person name="Vaario L.M."/>
            <person name="Yamada A."/>
            <person name="Yan M."/>
            <person name="Wang P."/>
            <person name="Xu J."/>
            <person name="Bruns T."/>
            <person name="Baldrian P."/>
            <person name="Vilgalys R."/>
            <person name="Dunand C."/>
            <person name="Henrissat B."/>
            <person name="Grigoriev I.V."/>
            <person name="Hibbett D."/>
            <person name="Nagy L.G."/>
            <person name="Martin F.M."/>
        </authorList>
    </citation>
    <scope>NUCLEOTIDE SEQUENCE</scope>
    <source>
        <strain evidence="4">UH-Tt-Lm1</strain>
    </source>
</reference>
<evidence type="ECO:0000313" key="4">
    <source>
        <dbReference type="EMBL" id="KAF9783856.1"/>
    </source>
</evidence>
<keyword evidence="5" id="KW-1185">Reference proteome</keyword>
<feature type="chain" id="PRO_5040191063" evidence="3">
    <location>
        <begin position="31"/>
        <end position="189"/>
    </location>
</feature>
<gene>
    <name evidence="4" type="ORF">BJ322DRAFT_1021628</name>
</gene>
<keyword evidence="3" id="KW-0732">Signal</keyword>
<name>A0A9P6L626_9AGAM</name>
<feature type="compositionally biased region" description="Basic and acidic residues" evidence="1">
    <location>
        <begin position="174"/>
        <end position="189"/>
    </location>
</feature>
<evidence type="ECO:0000256" key="1">
    <source>
        <dbReference type="SAM" id="MobiDB-lite"/>
    </source>
</evidence>
<proteinExistence type="predicted"/>
<feature type="region of interest" description="Disordered" evidence="1">
    <location>
        <begin position="99"/>
        <end position="189"/>
    </location>
</feature>
<organism evidence="4 5">
    <name type="scientific">Thelephora terrestris</name>
    <dbReference type="NCBI Taxonomy" id="56493"/>
    <lineage>
        <taxon>Eukaryota</taxon>
        <taxon>Fungi</taxon>
        <taxon>Dikarya</taxon>
        <taxon>Basidiomycota</taxon>
        <taxon>Agaricomycotina</taxon>
        <taxon>Agaricomycetes</taxon>
        <taxon>Thelephorales</taxon>
        <taxon>Thelephoraceae</taxon>
        <taxon>Thelephora</taxon>
    </lineage>
</organism>
<dbReference type="EMBL" id="WIUZ02000009">
    <property type="protein sequence ID" value="KAF9783856.1"/>
    <property type="molecule type" value="Genomic_DNA"/>
</dbReference>
<feature type="compositionally biased region" description="Low complexity" evidence="1">
    <location>
        <begin position="151"/>
        <end position="165"/>
    </location>
</feature>
<keyword evidence="2" id="KW-1133">Transmembrane helix</keyword>
<dbReference type="Proteomes" id="UP000736335">
    <property type="component" value="Unassembled WGS sequence"/>
</dbReference>
<evidence type="ECO:0000256" key="3">
    <source>
        <dbReference type="SAM" id="SignalP"/>
    </source>
</evidence>
<feature type="transmembrane region" description="Helical" evidence="2">
    <location>
        <begin position="68"/>
        <end position="89"/>
    </location>
</feature>